<organism evidence="1">
    <name type="scientific">Anguilla anguilla</name>
    <name type="common">European freshwater eel</name>
    <name type="synonym">Muraena anguilla</name>
    <dbReference type="NCBI Taxonomy" id="7936"/>
    <lineage>
        <taxon>Eukaryota</taxon>
        <taxon>Metazoa</taxon>
        <taxon>Chordata</taxon>
        <taxon>Craniata</taxon>
        <taxon>Vertebrata</taxon>
        <taxon>Euteleostomi</taxon>
        <taxon>Actinopterygii</taxon>
        <taxon>Neopterygii</taxon>
        <taxon>Teleostei</taxon>
        <taxon>Anguilliformes</taxon>
        <taxon>Anguillidae</taxon>
        <taxon>Anguilla</taxon>
    </lineage>
</organism>
<dbReference type="EMBL" id="GBXM01022371">
    <property type="protein sequence ID" value="JAH86206.1"/>
    <property type="molecule type" value="Transcribed_RNA"/>
</dbReference>
<reference evidence="1" key="1">
    <citation type="submission" date="2014-11" db="EMBL/GenBank/DDBJ databases">
        <authorList>
            <person name="Amaro Gonzalez C."/>
        </authorList>
    </citation>
    <scope>NUCLEOTIDE SEQUENCE</scope>
</reference>
<protein>
    <submittedName>
        <fullName evidence="1">Uncharacterized protein</fullName>
    </submittedName>
</protein>
<accession>A0A0E9W799</accession>
<name>A0A0E9W799_ANGAN</name>
<evidence type="ECO:0000313" key="1">
    <source>
        <dbReference type="EMBL" id="JAH86206.1"/>
    </source>
</evidence>
<reference evidence="1" key="2">
    <citation type="journal article" date="2015" name="Fish Shellfish Immunol.">
        <title>Early steps in the European eel (Anguilla anguilla)-Vibrio vulnificus interaction in the gills: Role of the RtxA13 toxin.</title>
        <authorList>
            <person name="Callol A."/>
            <person name="Pajuelo D."/>
            <person name="Ebbesson L."/>
            <person name="Teles M."/>
            <person name="MacKenzie S."/>
            <person name="Amaro C."/>
        </authorList>
    </citation>
    <scope>NUCLEOTIDE SEQUENCE</scope>
</reference>
<dbReference type="AlphaFoldDB" id="A0A0E9W799"/>
<sequence length="56" mass="6331">MLSLKDFYIPKRGETCLRLFISYKSENEESVKSSFFGTFTDLISSVLCGIILKTSS</sequence>
<proteinExistence type="predicted"/>